<keyword evidence="2" id="KW-0560">Oxidoreductase</keyword>
<dbReference type="PANTHER" id="PTHR24320">
    <property type="entry name" value="RETINOL DEHYDROGENASE"/>
    <property type="match status" value="1"/>
</dbReference>
<dbReference type="InterPro" id="IPR002347">
    <property type="entry name" value="SDR_fam"/>
</dbReference>
<gene>
    <name evidence="3" type="ORF">SAMN04487949_3602</name>
</gene>
<evidence type="ECO:0000256" key="1">
    <source>
        <dbReference type="ARBA" id="ARBA00006484"/>
    </source>
</evidence>
<dbReference type="STRING" id="660521.SAMN04487949_3602"/>
<proteinExistence type="inferred from homology"/>
<accession>A0A1G9ZBZ2</accession>
<sequence>MSAPWTVERMPDCSEKTVVVTGANSGLGFEVTRAFAKKGATVVLACRSTERGEDAAQRVRDEVPDADLDVRHLDLANLDSVRSFAEGFLADYDNLDILCNNAGVMATPYRTTEDGFELQFGVNHLGHFALTGHLLPQLAETAAESGSETRVVTTSSGAHRMGEIDFDDLHHQRSYGKWEAYGQSKLANLLFAYELDRRLAVADVDVTSAAAHPGYAATNLQLRGPEMEGADLRERLMGLANNVVAQSAEMGALPILYAATADDVRGGDYIGPDGLAEMRGYPTKVQSTDTSYDMQLADELWAVSEDLTDVSYDFDALAGAAQPAD</sequence>
<evidence type="ECO:0000313" key="4">
    <source>
        <dbReference type="Proteomes" id="UP000199451"/>
    </source>
</evidence>
<dbReference type="Proteomes" id="UP000199451">
    <property type="component" value="Unassembled WGS sequence"/>
</dbReference>
<keyword evidence="4" id="KW-1185">Reference proteome</keyword>
<dbReference type="OrthoDB" id="10454at2157"/>
<protein>
    <submittedName>
        <fullName evidence="3">NAD(P)-dependent dehydrogenase, short-chain alcohol dehydrogenase family</fullName>
    </submittedName>
</protein>
<dbReference type="SUPFAM" id="SSF51735">
    <property type="entry name" value="NAD(P)-binding Rossmann-fold domains"/>
    <property type="match status" value="1"/>
</dbReference>
<comment type="similarity">
    <text evidence="1">Belongs to the short-chain dehydrogenases/reductases (SDR) family.</text>
</comment>
<dbReference type="EMBL" id="FNHL01000007">
    <property type="protein sequence ID" value="SDN18970.1"/>
    <property type="molecule type" value="Genomic_DNA"/>
</dbReference>
<dbReference type="RefSeq" id="WP_089699746.1">
    <property type="nucleotide sequence ID" value="NZ_FNHL01000007.1"/>
</dbReference>
<dbReference type="CDD" id="cd05327">
    <property type="entry name" value="retinol-DH_like_SDR_c_like"/>
    <property type="match status" value="1"/>
</dbReference>
<dbReference type="NCBIfam" id="NF004846">
    <property type="entry name" value="PRK06197.1"/>
    <property type="match status" value="1"/>
</dbReference>
<organism evidence="3 4">
    <name type="scientific">Halogranum gelatinilyticum</name>
    <dbReference type="NCBI Taxonomy" id="660521"/>
    <lineage>
        <taxon>Archaea</taxon>
        <taxon>Methanobacteriati</taxon>
        <taxon>Methanobacteriota</taxon>
        <taxon>Stenosarchaea group</taxon>
        <taxon>Halobacteria</taxon>
        <taxon>Halobacteriales</taxon>
        <taxon>Haloferacaceae</taxon>
    </lineage>
</organism>
<evidence type="ECO:0000256" key="2">
    <source>
        <dbReference type="ARBA" id="ARBA00023002"/>
    </source>
</evidence>
<dbReference type="PRINTS" id="PR00081">
    <property type="entry name" value="GDHRDH"/>
</dbReference>
<name>A0A1G9ZBZ2_9EURY</name>
<dbReference type="GO" id="GO:0016491">
    <property type="term" value="F:oxidoreductase activity"/>
    <property type="evidence" value="ECO:0007669"/>
    <property type="project" value="UniProtKB-KW"/>
</dbReference>
<dbReference type="Pfam" id="PF00106">
    <property type="entry name" value="adh_short"/>
    <property type="match status" value="1"/>
</dbReference>
<dbReference type="NCBIfam" id="NF004513">
    <property type="entry name" value="PRK05854.1"/>
    <property type="match status" value="1"/>
</dbReference>
<dbReference type="AlphaFoldDB" id="A0A1G9ZBZ2"/>
<dbReference type="InterPro" id="IPR036291">
    <property type="entry name" value="NAD(P)-bd_dom_sf"/>
</dbReference>
<evidence type="ECO:0000313" key="3">
    <source>
        <dbReference type="EMBL" id="SDN18970.1"/>
    </source>
</evidence>
<dbReference type="Gene3D" id="3.40.50.720">
    <property type="entry name" value="NAD(P)-binding Rossmann-like Domain"/>
    <property type="match status" value="1"/>
</dbReference>
<reference evidence="4" key="1">
    <citation type="submission" date="2016-10" db="EMBL/GenBank/DDBJ databases">
        <authorList>
            <person name="Varghese N."/>
            <person name="Submissions S."/>
        </authorList>
    </citation>
    <scope>NUCLEOTIDE SEQUENCE [LARGE SCALE GENOMIC DNA]</scope>
    <source>
        <strain evidence="4">CGMCC 1.10119</strain>
    </source>
</reference>
<dbReference type="PANTHER" id="PTHR24320:SF148">
    <property type="entry name" value="NAD(P)-BINDING ROSSMANN-FOLD SUPERFAMILY PROTEIN"/>
    <property type="match status" value="1"/>
</dbReference>